<sequence>MVEFVNPKELGELEENVVAINRVTKVVKGGRRLRFGALVVVGDKQGHVGFGTGKAQEVPEAIRKAVEDAKRNLITVPMVGTTIPHDVLGEHAGGKILIKPAEEGAGVAAGGSTRSVMELAGIADVTAKSLGSSTPVNVVRATFDGLSKLKDANDVAKLRGVSLEHLAE</sequence>
<evidence type="ECO:0000256" key="8">
    <source>
        <dbReference type="HAMAP-Rule" id="MF_01307"/>
    </source>
</evidence>
<dbReference type="InterPro" id="IPR020568">
    <property type="entry name" value="Ribosomal_Su5_D2-typ_SF"/>
</dbReference>
<dbReference type="Proteomes" id="UP000199376">
    <property type="component" value="Unassembled WGS sequence"/>
</dbReference>
<feature type="domain" description="S5 DRBM" evidence="10">
    <location>
        <begin position="13"/>
        <end position="76"/>
    </location>
</feature>
<evidence type="ECO:0000256" key="9">
    <source>
        <dbReference type="RuleBase" id="RU003823"/>
    </source>
</evidence>
<dbReference type="SUPFAM" id="SSF54768">
    <property type="entry name" value="dsRNA-binding domain-like"/>
    <property type="match status" value="1"/>
</dbReference>
<dbReference type="NCBIfam" id="TIGR01021">
    <property type="entry name" value="rpsE_bact"/>
    <property type="match status" value="1"/>
</dbReference>
<name>A0A1I1FZZ3_9LACO</name>
<dbReference type="PANTHER" id="PTHR48277">
    <property type="entry name" value="MITOCHONDRIAL RIBOSOMAL PROTEIN S5"/>
    <property type="match status" value="1"/>
</dbReference>
<dbReference type="FunFam" id="3.30.230.10:FF:000002">
    <property type="entry name" value="30S ribosomal protein S5"/>
    <property type="match status" value="1"/>
</dbReference>
<dbReference type="GO" id="GO:0015935">
    <property type="term" value="C:small ribosomal subunit"/>
    <property type="evidence" value="ECO:0007669"/>
    <property type="project" value="InterPro"/>
</dbReference>
<dbReference type="GO" id="GO:0005737">
    <property type="term" value="C:cytoplasm"/>
    <property type="evidence" value="ECO:0007669"/>
    <property type="project" value="UniProtKB-ARBA"/>
</dbReference>
<dbReference type="PROSITE" id="PS00585">
    <property type="entry name" value="RIBOSOMAL_S5"/>
    <property type="match status" value="1"/>
</dbReference>
<dbReference type="Gene3D" id="3.30.160.20">
    <property type="match status" value="1"/>
</dbReference>
<dbReference type="RefSeq" id="WP_091502497.1">
    <property type="nucleotide sequence ID" value="NZ_FOLI01000004.1"/>
</dbReference>
<gene>
    <name evidence="8" type="primary">rpsE</name>
    <name evidence="11" type="ORF">SAMN05660453_0930</name>
</gene>
<protein>
    <recommendedName>
        <fullName evidence="6 8">Small ribosomal subunit protein uS5</fullName>
    </recommendedName>
</protein>
<keyword evidence="2 8" id="KW-0699">rRNA-binding</keyword>
<keyword evidence="12" id="KW-1185">Reference proteome</keyword>
<evidence type="ECO:0000256" key="3">
    <source>
        <dbReference type="ARBA" id="ARBA00022884"/>
    </source>
</evidence>
<dbReference type="Gene3D" id="3.30.230.10">
    <property type="match status" value="1"/>
</dbReference>
<evidence type="ECO:0000313" key="12">
    <source>
        <dbReference type="Proteomes" id="UP000199376"/>
    </source>
</evidence>
<evidence type="ECO:0000313" key="11">
    <source>
        <dbReference type="EMBL" id="SFC05159.1"/>
    </source>
</evidence>
<evidence type="ECO:0000259" key="10">
    <source>
        <dbReference type="PROSITE" id="PS50881"/>
    </source>
</evidence>
<evidence type="ECO:0000256" key="7">
    <source>
        <dbReference type="ARBA" id="ARBA00062000"/>
    </source>
</evidence>
<reference evidence="12" key="1">
    <citation type="submission" date="2016-10" db="EMBL/GenBank/DDBJ databases">
        <authorList>
            <person name="Varghese N."/>
            <person name="Submissions S."/>
        </authorList>
    </citation>
    <scope>NUCLEOTIDE SEQUENCE [LARGE SCALE GENOMIC DNA]</scope>
    <source>
        <strain evidence="12">DSM 19113</strain>
    </source>
</reference>
<dbReference type="SUPFAM" id="SSF54211">
    <property type="entry name" value="Ribosomal protein S5 domain 2-like"/>
    <property type="match status" value="1"/>
</dbReference>
<dbReference type="EMBL" id="FOLI01000004">
    <property type="protein sequence ID" value="SFC05159.1"/>
    <property type="molecule type" value="Genomic_DNA"/>
</dbReference>
<dbReference type="STRING" id="283737.SAMN05660453_0930"/>
<dbReference type="PROSITE" id="PS50881">
    <property type="entry name" value="S5_DSRBD"/>
    <property type="match status" value="1"/>
</dbReference>
<organism evidence="11 12">
    <name type="scientific">Fructobacillus durionis</name>
    <dbReference type="NCBI Taxonomy" id="283737"/>
    <lineage>
        <taxon>Bacteria</taxon>
        <taxon>Bacillati</taxon>
        <taxon>Bacillota</taxon>
        <taxon>Bacilli</taxon>
        <taxon>Lactobacillales</taxon>
        <taxon>Lactobacillaceae</taxon>
        <taxon>Fructobacillus</taxon>
    </lineage>
</organism>
<dbReference type="GO" id="GO:0003735">
    <property type="term" value="F:structural constituent of ribosome"/>
    <property type="evidence" value="ECO:0007669"/>
    <property type="project" value="UniProtKB-UniRule"/>
</dbReference>
<comment type="domain">
    <text evidence="8">The N-terminal domain interacts with the head of the 30S subunit; the C-terminal domain interacts with the body and contacts protein S4. The interaction surface between S4 and S5 is involved in control of translational fidelity.</text>
</comment>
<evidence type="ECO:0000256" key="4">
    <source>
        <dbReference type="ARBA" id="ARBA00022980"/>
    </source>
</evidence>
<accession>A0A1I1FZZ3</accession>
<proteinExistence type="inferred from homology"/>
<comment type="similarity">
    <text evidence="1 8 9">Belongs to the universal ribosomal protein uS5 family.</text>
</comment>
<dbReference type="FunFam" id="3.30.160.20:FF:000001">
    <property type="entry name" value="30S ribosomal protein S5"/>
    <property type="match status" value="1"/>
</dbReference>
<dbReference type="PANTHER" id="PTHR48277:SF1">
    <property type="entry name" value="MITOCHONDRIAL RIBOSOMAL PROTEIN S5"/>
    <property type="match status" value="1"/>
</dbReference>
<dbReference type="HAMAP" id="MF_01307_B">
    <property type="entry name" value="Ribosomal_uS5_B"/>
    <property type="match status" value="1"/>
</dbReference>
<evidence type="ECO:0000256" key="1">
    <source>
        <dbReference type="ARBA" id="ARBA00008945"/>
    </source>
</evidence>
<dbReference type="GO" id="GO:0006412">
    <property type="term" value="P:translation"/>
    <property type="evidence" value="ECO:0007669"/>
    <property type="project" value="UniProtKB-UniRule"/>
</dbReference>
<dbReference type="InterPro" id="IPR013810">
    <property type="entry name" value="Ribosomal_uS5_N"/>
</dbReference>
<dbReference type="Pfam" id="PF03719">
    <property type="entry name" value="Ribosomal_S5_C"/>
    <property type="match status" value="1"/>
</dbReference>
<dbReference type="InterPro" id="IPR005712">
    <property type="entry name" value="Ribosomal_uS5_bac-type"/>
</dbReference>
<dbReference type="InterPro" id="IPR005324">
    <property type="entry name" value="Ribosomal_uS5_C"/>
</dbReference>
<dbReference type="AlphaFoldDB" id="A0A1I1FZZ3"/>
<comment type="function">
    <text evidence="8">Located at the back of the 30S subunit body where it stabilizes the conformation of the head with respect to the body.</text>
</comment>
<keyword evidence="5 8" id="KW-0687">Ribonucleoprotein</keyword>
<evidence type="ECO:0000256" key="6">
    <source>
        <dbReference type="ARBA" id="ARBA00035255"/>
    </source>
</evidence>
<dbReference type="InterPro" id="IPR000851">
    <property type="entry name" value="Ribosomal_uS5"/>
</dbReference>
<dbReference type="GO" id="GO:0019843">
    <property type="term" value="F:rRNA binding"/>
    <property type="evidence" value="ECO:0007669"/>
    <property type="project" value="UniProtKB-UniRule"/>
</dbReference>
<comment type="function">
    <text evidence="8">With S4 and S12 plays an important role in translational accuracy.</text>
</comment>
<dbReference type="InterPro" id="IPR018192">
    <property type="entry name" value="Ribosomal_uS5_N_CS"/>
</dbReference>
<dbReference type="GO" id="GO:0042254">
    <property type="term" value="P:ribosome biogenesis"/>
    <property type="evidence" value="ECO:0007669"/>
    <property type="project" value="UniProtKB-ARBA"/>
</dbReference>
<keyword evidence="3 8" id="KW-0694">RNA-binding</keyword>
<dbReference type="Pfam" id="PF00333">
    <property type="entry name" value="Ribosomal_S5"/>
    <property type="match status" value="1"/>
</dbReference>
<comment type="subunit">
    <text evidence="7 8">Part of the 30S ribosomal subunit. Contacts proteins S4 and S8.</text>
</comment>
<dbReference type="InterPro" id="IPR014721">
    <property type="entry name" value="Ribsml_uS5_D2-typ_fold_subgr"/>
</dbReference>
<evidence type="ECO:0000256" key="5">
    <source>
        <dbReference type="ARBA" id="ARBA00023274"/>
    </source>
</evidence>
<dbReference type="OrthoDB" id="9809045at2"/>
<evidence type="ECO:0000256" key="2">
    <source>
        <dbReference type="ARBA" id="ARBA00022730"/>
    </source>
</evidence>
<keyword evidence="4 8" id="KW-0689">Ribosomal protein</keyword>